<dbReference type="EMBL" id="BAABFU010000001">
    <property type="protein sequence ID" value="GAA4344554.1"/>
    <property type="molecule type" value="Genomic_DNA"/>
</dbReference>
<gene>
    <name evidence="3" type="ORF">GCM10023150_04160</name>
</gene>
<dbReference type="SUPFAM" id="SSF110997">
    <property type="entry name" value="Sporulation related repeat"/>
    <property type="match status" value="1"/>
</dbReference>
<evidence type="ECO:0000313" key="3">
    <source>
        <dbReference type="EMBL" id="GAA4344554.1"/>
    </source>
</evidence>
<dbReference type="Gene3D" id="3.30.70.1070">
    <property type="entry name" value="Sporulation related repeat"/>
    <property type="match status" value="1"/>
</dbReference>
<keyword evidence="4" id="KW-1185">Reference proteome</keyword>
<reference evidence="4" key="1">
    <citation type="journal article" date="2019" name="Int. J. Syst. Evol. Microbiol.">
        <title>The Global Catalogue of Microorganisms (GCM) 10K type strain sequencing project: providing services to taxonomists for standard genome sequencing and annotation.</title>
        <authorList>
            <consortium name="The Broad Institute Genomics Platform"/>
            <consortium name="The Broad Institute Genome Sequencing Center for Infectious Disease"/>
            <person name="Wu L."/>
            <person name="Ma J."/>
        </authorList>
    </citation>
    <scope>NUCLEOTIDE SEQUENCE [LARGE SCALE GENOMIC DNA]</scope>
    <source>
        <strain evidence="4">JCM 17727</strain>
    </source>
</reference>
<name>A0ABP8HUE5_9GAMM</name>
<evidence type="ECO:0000313" key="4">
    <source>
        <dbReference type="Proteomes" id="UP001501294"/>
    </source>
</evidence>
<dbReference type="InterPro" id="IPR036680">
    <property type="entry name" value="SPOR-like_sf"/>
</dbReference>
<evidence type="ECO:0000256" key="1">
    <source>
        <dbReference type="SAM" id="MobiDB-lite"/>
    </source>
</evidence>
<dbReference type="Pfam" id="PF05036">
    <property type="entry name" value="SPOR"/>
    <property type="match status" value="1"/>
</dbReference>
<evidence type="ECO:0000259" key="2">
    <source>
        <dbReference type="PROSITE" id="PS51724"/>
    </source>
</evidence>
<accession>A0ABP8HUE5</accession>
<dbReference type="PROSITE" id="PS51724">
    <property type="entry name" value="SPOR"/>
    <property type="match status" value="1"/>
</dbReference>
<protein>
    <recommendedName>
        <fullName evidence="2">SPOR domain-containing protein</fullName>
    </recommendedName>
</protein>
<dbReference type="InterPro" id="IPR027417">
    <property type="entry name" value="P-loop_NTPase"/>
</dbReference>
<feature type="region of interest" description="Disordered" evidence="1">
    <location>
        <begin position="243"/>
        <end position="341"/>
    </location>
</feature>
<organism evidence="3 4">
    <name type="scientific">Kangiella taiwanensis</name>
    <dbReference type="NCBI Taxonomy" id="1079179"/>
    <lineage>
        <taxon>Bacteria</taxon>
        <taxon>Pseudomonadati</taxon>
        <taxon>Pseudomonadota</taxon>
        <taxon>Gammaproteobacteria</taxon>
        <taxon>Kangiellales</taxon>
        <taxon>Kangiellaceae</taxon>
        <taxon>Kangiella</taxon>
    </lineage>
</organism>
<feature type="compositionally biased region" description="Acidic residues" evidence="1">
    <location>
        <begin position="243"/>
        <end position="257"/>
    </location>
</feature>
<dbReference type="InterPro" id="IPR007730">
    <property type="entry name" value="SPOR-like_dom"/>
</dbReference>
<feature type="compositionally biased region" description="Basic and acidic residues" evidence="1">
    <location>
        <begin position="277"/>
        <end position="299"/>
    </location>
</feature>
<comment type="caution">
    <text evidence="3">The sequence shown here is derived from an EMBL/GenBank/DDBJ whole genome shotgun (WGS) entry which is preliminary data.</text>
</comment>
<sequence length="464" mass="51676">MAFSQSLNPNVFEKHNRVLFLPSSWNRLMSLIKYQVPNGGFAVMEGEFGAGKSSFGKIFEKKLVLDENIDCQIVQVHPLSTIQQIQAQLPKAPEKPMIVIIDDAHEASTLLLQKLTAPAENIYWLLLAEPGISDRVDEFSERRVELPLFSKEDCFDFLQKQLQDQPKYVQVSQMQSDTIWYSSQGLPKDIIEQAKKNLSKLFSGQESSENFDKANKSWYMTAGLAAAALILIVFLAISMSGDEESSEESVTGEESLEVTDLATSSNSELELGPLETAEDRAPKEQQHELNQDVSTDKPDGSLAKQPPVEETVREEGASVVEQSDKQEALTEKDVEEASKTSDPIESIALKVAEKKSTVKQEVDAPKGFKQWLSAHSQDAYSLQLFSHSEESAAKSFQASLDLADSYVYPADLEGKIRYRVLWGAFETRAEAKQAIESLPSDILAQKPWIRQFSAISKEVSRSAN</sequence>
<dbReference type="SUPFAM" id="SSF52540">
    <property type="entry name" value="P-loop containing nucleoside triphosphate hydrolases"/>
    <property type="match status" value="1"/>
</dbReference>
<dbReference type="Proteomes" id="UP001501294">
    <property type="component" value="Unassembled WGS sequence"/>
</dbReference>
<feature type="compositionally biased region" description="Basic and acidic residues" evidence="1">
    <location>
        <begin position="310"/>
        <end position="339"/>
    </location>
</feature>
<dbReference type="RefSeq" id="WP_223577252.1">
    <property type="nucleotide sequence ID" value="NZ_BAABFU010000001.1"/>
</dbReference>
<proteinExistence type="predicted"/>
<feature type="domain" description="SPOR" evidence="2">
    <location>
        <begin position="374"/>
        <end position="451"/>
    </location>
</feature>